<dbReference type="Proteomes" id="UP000054559">
    <property type="component" value="Unassembled WGS sequence"/>
</dbReference>
<gene>
    <name evidence="2" type="ORF">CISG_05752</name>
</gene>
<dbReference type="EMBL" id="DS268147">
    <property type="protein sequence ID" value="KMU76609.1"/>
    <property type="molecule type" value="Genomic_DNA"/>
</dbReference>
<evidence type="ECO:0000256" key="1">
    <source>
        <dbReference type="SAM" id="MobiDB-lite"/>
    </source>
</evidence>
<feature type="compositionally biased region" description="Basic and acidic residues" evidence="1">
    <location>
        <begin position="72"/>
        <end position="89"/>
    </location>
</feature>
<dbReference type="AlphaFoldDB" id="A0A0J8QUS1"/>
<proteinExistence type="predicted"/>
<reference evidence="3" key="1">
    <citation type="journal article" date="2010" name="Genome Res.">
        <title>Population genomic sequencing of Coccidioides fungi reveals recent hybridization and transposon control.</title>
        <authorList>
            <person name="Neafsey D.E."/>
            <person name="Barker B.M."/>
            <person name="Sharpton T.J."/>
            <person name="Stajich J.E."/>
            <person name="Park D.J."/>
            <person name="Whiston E."/>
            <person name="Hung C.-Y."/>
            <person name="McMahan C."/>
            <person name="White J."/>
            <person name="Sykes S."/>
            <person name="Heiman D."/>
            <person name="Young S."/>
            <person name="Zeng Q."/>
            <person name="Abouelleil A."/>
            <person name="Aftuck L."/>
            <person name="Bessette D."/>
            <person name="Brown A."/>
            <person name="FitzGerald M."/>
            <person name="Lui A."/>
            <person name="Macdonald J.P."/>
            <person name="Priest M."/>
            <person name="Orbach M.J."/>
            <person name="Galgiani J.N."/>
            <person name="Kirkland T.N."/>
            <person name="Cole G.T."/>
            <person name="Birren B.W."/>
            <person name="Henn M.R."/>
            <person name="Taylor J.W."/>
            <person name="Rounsley S.D."/>
        </authorList>
    </citation>
    <scope>NUCLEOTIDE SEQUENCE [LARGE SCALE GENOMIC DNA]</scope>
    <source>
        <strain evidence="3">RMSCC 3703</strain>
    </source>
</reference>
<evidence type="ECO:0000313" key="2">
    <source>
        <dbReference type="EMBL" id="KMU76609.1"/>
    </source>
</evidence>
<name>A0A0J8QUS1_COCIT</name>
<organism evidence="2 3">
    <name type="scientific">Coccidioides immitis RMSCC 3703</name>
    <dbReference type="NCBI Taxonomy" id="454286"/>
    <lineage>
        <taxon>Eukaryota</taxon>
        <taxon>Fungi</taxon>
        <taxon>Dikarya</taxon>
        <taxon>Ascomycota</taxon>
        <taxon>Pezizomycotina</taxon>
        <taxon>Eurotiomycetes</taxon>
        <taxon>Eurotiomycetidae</taxon>
        <taxon>Onygenales</taxon>
        <taxon>Onygenaceae</taxon>
        <taxon>Coccidioides</taxon>
    </lineage>
</organism>
<protein>
    <submittedName>
        <fullName evidence="2">Uncharacterized protein</fullName>
    </submittedName>
</protein>
<accession>A0A0J8QUS1</accession>
<sequence length="141" mass="16078">MRDKVNPRPWSSSSVAFTQQKKKLRRGIRSSIAGTNQHRDPLHKVAAVPREIQAWHYVTGPLGNRSLSMTNRARDQPRQHELTTGDRELDDKKARSIYMPACICSKSTTRNYDVKHEARRIENLLLAQPSGQAVSNRYAIT</sequence>
<evidence type="ECO:0000313" key="3">
    <source>
        <dbReference type="Proteomes" id="UP000054559"/>
    </source>
</evidence>
<feature type="region of interest" description="Disordered" evidence="1">
    <location>
        <begin position="1"/>
        <end position="42"/>
    </location>
</feature>
<feature type="compositionally biased region" description="Polar residues" evidence="1">
    <location>
        <begin position="9"/>
        <end position="19"/>
    </location>
</feature>
<feature type="region of interest" description="Disordered" evidence="1">
    <location>
        <begin position="62"/>
        <end position="89"/>
    </location>
</feature>